<evidence type="ECO:0000313" key="4">
    <source>
        <dbReference type="Proteomes" id="UP001320245"/>
    </source>
</evidence>
<protein>
    <submittedName>
        <fullName evidence="3">Uncharacterized protein</fullName>
    </submittedName>
</protein>
<comment type="caution">
    <text evidence="3">The sequence shown here is derived from an EMBL/GenBank/DDBJ whole genome shotgun (WGS) entry which is preliminary data.</text>
</comment>
<name>A0AAN9U2J6_9PEZI</name>
<dbReference type="Proteomes" id="UP001320245">
    <property type="component" value="Unassembled WGS sequence"/>
</dbReference>
<evidence type="ECO:0000256" key="1">
    <source>
        <dbReference type="SAM" id="Coils"/>
    </source>
</evidence>
<keyword evidence="4" id="KW-1185">Reference proteome</keyword>
<keyword evidence="1" id="KW-0175">Coiled coil</keyword>
<feature type="compositionally biased region" description="Basic and acidic residues" evidence="2">
    <location>
        <begin position="231"/>
        <end position="248"/>
    </location>
</feature>
<organism evidence="3 4">
    <name type="scientific">Cytospora paraplurivora</name>
    <dbReference type="NCBI Taxonomy" id="2898453"/>
    <lineage>
        <taxon>Eukaryota</taxon>
        <taxon>Fungi</taxon>
        <taxon>Dikarya</taxon>
        <taxon>Ascomycota</taxon>
        <taxon>Pezizomycotina</taxon>
        <taxon>Sordariomycetes</taxon>
        <taxon>Sordariomycetidae</taxon>
        <taxon>Diaporthales</taxon>
        <taxon>Cytosporaceae</taxon>
        <taxon>Cytospora</taxon>
    </lineage>
</organism>
<evidence type="ECO:0000313" key="3">
    <source>
        <dbReference type="EMBL" id="KAK7736957.1"/>
    </source>
</evidence>
<reference evidence="3 4" key="1">
    <citation type="journal article" date="2023" name="PLoS ONE">
        <title>Cytospora paraplurivora sp. nov. isolated from orchards with fruit tree decline syndrome in Ontario, Canada.</title>
        <authorList>
            <person name="Ilyukhin E."/>
            <person name="Nguyen H.D.T."/>
            <person name="Castle A.J."/>
            <person name="Ellouze W."/>
        </authorList>
    </citation>
    <scope>NUCLEOTIDE SEQUENCE [LARGE SCALE GENOMIC DNA]</scope>
    <source>
        <strain evidence="3 4">FDS-564</strain>
    </source>
</reference>
<dbReference type="AlphaFoldDB" id="A0AAN9U2J6"/>
<feature type="coiled-coil region" evidence="1">
    <location>
        <begin position="303"/>
        <end position="338"/>
    </location>
</feature>
<evidence type="ECO:0000256" key="2">
    <source>
        <dbReference type="SAM" id="MobiDB-lite"/>
    </source>
</evidence>
<proteinExistence type="predicted"/>
<sequence length="406" mass="44813">MAAATSSQAPSASEVFNLKTTPAVLEWYDATSEPRSTCHLAHSSDSSPINLSLFFDSSSNTAFFKLRIAVTVESTAPQDEVKIFVYIFIHPEQVLSLVHEEVDKLPGGVISPAVRLSSCKLMCLRFVLSKPVSVVAPMDATGQSKKITDSNVLTSLDLLTRQKALAIYLALDALPNSKRLQLLCQASSNGSLKSHPKHADLSGLYGGRGGTVIESLAGLARSGDCGQAKGKSPERDTTAEKDDNDTHETPPSYDEVAPPPAFSRKRRRVSFESAASATDHRSILDICGKLLAREQAEIQKSIIARMDERLAKMEARLVQRLDERLDEQVAELKDEICQQMEERMDERIDGVTIDVDNLIDERIDDSVIGIKMDLERYVKDEVRNVEDDIRDDLQDGSFTIQFNSRT</sequence>
<accession>A0AAN9U2J6</accession>
<gene>
    <name evidence="3" type="ORF">SLS53_006712</name>
</gene>
<feature type="region of interest" description="Disordered" evidence="2">
    <location>
        <begin position="223"/>
        <end position="266"/>
    </location>
</feature>
<dbReference type="EMBL" id="JAJSPL020000031">
    <property type="protein sequence ID" value="KAK7736957.1"/>
    <property type="molecule type" value="Genomic_DNA"/>
</dbReference>